<dbReference type="Gene3D" id="1.10.10.10">
    <property type="entry name" value="Winged helix-like DNA-binding domain superfamily/Winged helix DNA-binding domain"/>
    <property type="match status" value="1"/>
</dbReference>
<dbReference type="Proteomes" id="UP000025748">
    <property type="component" value="Unassembled WGS sequence"/>
</dbReference>
<dbReference type="InterPro" id="IPR009057">
    <property type="entry name" value="Homeodomain-like_sf"/>
</dbReference>
<dbReference type="PANTHER" id="PTHR33795:SF1">
    <property type="entry name" value="INSERTION ELEMENT IS150 PROTEIN INSJ"/>
    <property type="match status" value="1"/>
</dbReference>
<comment type="caution">
    <text evidence="1">The sequence shown here is derived from an EMBL/GenBank/DDBJ whole genome shotgun (WGS) entry which is preliminary data.</text>
</comment>
<dbReference type="InterPro" id="IPR036388">
    <property type="entry name" value="WH-like_DNA-bd_sf"/>
</dbReference>
<keyword evidence="2" id="KW-1185">Reference proteome</keyword>
<evidence type="ECO:0000313" key="2">
    <source>
        <dbReference type="Proteomes" id="UP000025748"/>
    </source>
</evidence>
<dbReference type="Pfam" id="PF01527">
    <property type="entry name" value="HTH_Tnp_1"/>
    <property type="match status" value="1"/>
</dbReference>
<proteinExistence type="predicted"/>
<dbReference type="EMBL" id="JHEM01000036">
    <property type="protein sequence ID" value="KCB21132.1"/>
    <property type="molecule type" value="Genomic_DNA"/>
</dbReference>
<gene>
    <name evidence="1" type="ORF">L544_3908</name>
</gene>
<evidence type="ECO:0000313" key="1">
    <source>
        <dbReference type="EMBL" id="KCB21132.1"/>
    </source>
</evidence>
<name>A0ABR4QU56_9BORD</name>
<reference evidence="1 2" key="1">
    <citation type="submission" date="2014-03" db="EMBL/GenBank/DDBJ databases">
        <title>Genome sequence of Bordetella hinzii.</title>
        <authorList>
            <person name="Register K."/>
            <person name="Harvill E."/>
            <person name="Goodfield L.L."/>
            <person name="Ivanov Y.V."/>
            <person name="Meyer J.A."/>
            <person name="Muse S.J."/>
            <person name="Jacobs N."/>
            <person name="Bendor L."/>
            <person name="Smallridge W.E."/>
            <person name="Brinkac L.M."/>
            <person name="Sanka R."/>
            <person name="Kim M."/>
            <person name="Losada L."/>
        </authorList>
    </citation>
    <scope>NUCLEOTIDE SEQUENCE [LARGE SCALE GENOMIC DNA]</scope>
    <source>
        <strain evidence="1 2">OH87 BAL007II</strain>
    </source>
</reference>
<dbReference type="PANTHER" id="PTHR33795">
    <property type="entry name" value="INSERTION ELEMENT IS150 PROTEIN INSJ"/>
    <property type="match status" value="1"/>
</dbReference>
<organism evidence="1 2">
    <name type="scientific">Bordetella hinzii OH87 BAL007II</name>
    <dbReference type="NCBI Taxonomy" id="1331262"/>
    <lineage>
        <taxon>Bacteria</taxon>
        <taxon>Pseudomonadati</taxon>
        <taxon>Pseudomonadota</taxon>
        <taxon>Betaproteobacteria</taxon>
        <taxon>Burkholderiales</taxon>
        <taxon>Alcaligenaceae</taxon>
        <taxon>Bordetella</taxon>
    </lineage>
</organism>
<sequence length="98" mass="11315">MFFMTKYDEGFKLKAVRDYLAGNHGYREVAQRHGIDHSMLRRWVTSQEQHGSAGLAKKFSHYDAGFKQQVLERIDRDSLSDRQAAALYDIRHAGSINL</sequence>
<dbReference type="SUPFAM" id="SSF46689">
    <property type="entry name" value="Homeodomain-like"/>
    <property type="match status" value="1"/>
</dbReference>
<protein>
    <submittedName>
        <fullName evidence="1">N-acetyltransferase YedL</fullName>
    </submittedName>
</protein>
<dbReference type="InterPro" id="IPR052057">
    <property type="entry name" value="IS150/IS1296_orfA-like"/>
</dbReference>
<dbReference type="InterPro" id="IPR002514">
    <property type="entry name" value="Transposase_8"/>
</dbReference>
<accession>A0ABR4QU56</accession>